<keyword evidence="4" id="KW-0202">Cytokine</keyword>
<dbReference type="PROSITE" id="PS50049">
    <property type="entry name" value="THD_2"/>
    <property type="match status" value="1"/>
</dbReference>
<dbReference type="PROSITE" id="PS01187">
    <property type="entry name" value="EGF_CA"/>
    <property type="match status" value="1"/>
</dbReference>
<dbReference type="InterPro" id="IPR036772">
    <property type="entry name" value="SRCR-like_dom_sf"/>
</dbReference>
<keyword evidence="6 14" id="KW-0245">EGF-like domain</keyword>
<evidence type="ECO:0000256" key="10">
    <source>
        <dbReference type="ARBA" id="ARBA00022989"/>
    </source>
</evidence>
<feature type="transmembrane region" description="Helical" evidence="16">
    <location>
        <begin position="28"/>
        <end position="50"/>
    </location>
</feature>
<dbReference type="SMART" id="SM00179">
    <property type="entry name" value="EGF_CA"/>
    <property type="match status" value="1"/>
</dbReference>
<keyword evidence="8" id="KW-0732">Signal</keyword>
<keyword evidence="7 16" id="KW-0812">Transmembrane</keyword>
<dbReference type="GO" id="GO:0006955">
    <property type="term" value="P:immune response"/>
    <property type="evidence" value="ECO:0007669"/>
    <property type="project" value="InterPro"/>
</dbReference>
<comment type="subcellular location">
    <subcellularLocation>
        <location evidence="1">Membrane</location>
        <topology evidence="1">Single-pass membrane protein</topology>
    </subcellularLocation>
    <subcellularLocation>
        <location evidence="2">Secreted</location>
    </subcellularLocation>
</comment>
<proteinExistence type="inferred from homology"/>
<dbReference type="FunFam" id="2.10.25.10:FF:000122">
    <property type="entry name" value="Protein crumbs homolog 2"/>
    <property type="match status" value="1"/>
</dbReference>
<keyword evidence="10 16" id="KW-1133">Transmembrane helix</keyword>
<dbReference type="InterPro" id="IPR001881">
    <property type="entry name" value="EGF-like_Ca-bd_dom"/>
</dbReference>
<evidence type="ECO:0000256" key="16">
    <source>
        <dbReference type="SAM" id="Phobius"/>
    </source>
</evidence>
<dbReference type="GO" id="GO:0005125">
    <property type="term" value="F:cytokine activity"/>
    <property type="evidence" value="ECO:0007669"/>
    <property type="project" value="UniProtKB-KW"/>
</dbReference>
<dbReference type="PROSITE" id="PS01186">
    <property type="entry name" value="EGF_2"/>
    <property type="match status" value="1"/>
</dbReference>
<dbReference type="GO" id="GO:0005509">
    <property type="term" value="F:calcium ion binding"/>
    <property type="evidence" value="ECO:0007669"/>
    <property type="project" value="InterPro"/>
</dbReference>
<dbReference type="PROSITE" id="PS50287">
    <property type="entry name" value="SRCR_2"/>
    <property type="match status" value="1"/>
</dbReference>
<evidence type="ECO:0000256" key="13">
    <source>
        <dbReference type="ARBA" id="ARBA00023180"/>
    </source>
</evidence>
<dbReference type="InterPro" id="IPR008983">
    <property type="entry name" value="Tumour_necrosis_fac-like_dom"/>
</dbReference>
<organism evidence="20 21">
    <name type="scientific">Branchiostoma lanceolatum</name>
    <name type="common">Common lancelet</name>
    <name type="synonym">Amphioxus lanceolatum</name>
    <dbReference type="NCBI Taxonomy" id="7740"/>
    <lineage>
        <taxon>Eukaryota</taxon>
        <taxon>Metazoa</taxon>
        <taxon>Chordata</taxon>
        <taxon>Cephalochordata</taxon>
        <taxon>Leptocardii</taxon>
        <taxon>Amphioxiformes</taxon>
        <taxon>Branchiostomatidae</taxon>
        <taxon>Branchiostoma</taxon>
    </lineage>
</organism>
<dbReference type="PANTHER" id="PTHR15151">
    <property type="entry name" value="PROTEIN EIGER"/>
    <property type="match status" value="1"/>
</dbReference>
<keyword evidence="11 16" id="KW-0472">Membrane</keyword>
<evidence type="ECO:0000313" key="21">
    <source>
        <dbReference type="Proteomes" id="UP000838412"/>
    </source>
</evidence>
<gene>
    <name evidence="20" type="primary">LOXL4</name>
    <name evidence="20" type="ORF">BLAG_LOCUS10141</name>
</gene>
<dbReference type="SMART" id="SM00181">
    <property type="entry name" value="EGF"/>
    <property type="match status" value="1"/>
</dbReference>
<feature type="disulfide bond" evidence="15">
    <location>
        <begin position="205"/>
        <end position="215"/>
    </location>
</feature>
<evidence type="ECO:0000313" key="20">
    <source>
        <dbReference type="EMBL" id="CAH1248844.1"/>
    </source>
</evidence>
<dbReference type="EMBL" id="OV696702">
    <property type="protein sequence ID" value="CAH1248844.1"/>
    <property type="molecule type" value="Genomic_DNA"/>
</dbReference>
<dbReference type="GO" id="GO:0005164">
    <property type="term" value="F:tumor necrosis factor receptor binding"/>
    <property type="evidence" value="ECO:0007669"/>
    <property type="project" value="InterPro"/>
</dbReference>
<dbReference type="InterPro" id="IPR051748">
    <property type="entry name" value="TNF_Ligand_Superfamily"/>
</dbReference>
<dbReference type="AlphaFoldDB" id="A0A8K0EDF7"/>
<evidence type="ECO:0000256" key="7">
    <source>
        <dbReference type="ARBA" id="ARBA00022692"/>
    </source>
</evidence>
<protein>
    <submittedName>
        <fullName evidence="20">LOXL4 protein</fullName>
    </submittedName>
</protein>
<dbReference type="Gene3D" id="2.60.120.40">
    <property type="match status" value="1"/>
</dbReference>
<evidence type="ECO:0000256" key="11">
    <source>
        <dbReference type="ARBA" id="ARBA00023136"/>
    </source>
</evidence>
<reference evidence="20" key="1">
    <citation type="submission" date="2022-01" db="EMBL/GenBank/DDBJ databases">
        <authorList>
            <person name="Braso-Vives M."/>
        </authorList>
    </citation>
    <scope>NUCLEOTIDE SEQUENCE</scope>
</reference>
<dbReference type="GO" id="GO:0005615">
    <property type="term" value="C:extracellular space"/>
    <property type="evidence" value="ECO:0007669"/>
    <property type="project" value="UniProtKB-KW"/>
</dbReference>
<dbReference type="PROSITE" id="PS50026">
    <property type="entry name" value="EGF_3"/>
    <property type="match status" value="1"/>
</dbReference>
<evidence type="ECO:0000259" key="19">
    <source>
        <dbReference type="PROSITE" id="PS50287"/>
    </source>
</evidence>
<sequence>MSSKGVGIAPSLAKWVSAGHGRVTDKTWATILGGVVLFSVAVNVCLFFTIGRIHQKVFLLEMQQENLNGRYGQDTNFKEKHLKHLISELTSSSQGRRIEKRSHWLTSYSEGAHPREKRSGWLTGSDEIRIVNPGTGATDTDEGVVEVRKFGFWGRICDKDWGMGEASVVCRQLGYPGALDFYRKAEKKFGIGPWTANRWLSDVQCAGNEATLAECTLNTGIGVCASRRRWSAGVKCRDHDDCVSAPCKNEGTCIDGAKNYTCQCAPGWGGQNCSEGVGHKVANGLQPKMSLEAIHIRARTDAMTPHSEITVSNEKFTHWEEMEEPNSHFVLENGDLMVTEEGHYLIYGQVGVANDKYDTTFKYSILVHGTPFLTCESSAGGSPPQYTCYTAGVHYLRRDDVISLMMECDRCQVTTAEDSTFFGVIKLSANLALS</sequence>
<dbReference type="GO" id="GO:0016020">
    <property type="term" value="C:membrane"/>
    <property type="evidence" value="ECO:0007669"/>
    <property type="project" value="UniProtKB-SubCell"/>
</dbReference>
<comment type="caution">
    <text evidence="15">Lacks conserved residue(s) required for the propagation of feature annotation.</text>
</comment>
<comment type="similarity">
    <text evidence="3">Belongs to the tumor necrosis factor family.</text>
</comment>
<evidence type="ECO:0000256" key="15">
    <source>
        <dbReference type="PROSITE-ProRule" id="PRU00196"/>
    </source>
</evidence>
<evidence type="ECO:0000259" key="18">
    <source>
        <dbReference type="PROSITE" id="PS50049"/>
    </source>
</evidence>
<dbReference type="InterPro" id="IPR006052">
    <property type="entry name" value="TNF_dom"/>
</dbReference>
<dbReference type="SMART" id="SM00202">
    <property type="entry name" value="SR"/>
    <property type="match status" value="1"/>
</dbReference>
<accession>A0A8K0EDF7</accession>
<dbReference type="InterPro" id="IPR001190">
    <property type="entry name" value="SRCR"/>
</dbReference>
<dbReference type="PROSITE" id="PS00022">
    <property type="entry name" value="EGF_1"/>
    <property type="match status" value="1"/>
</dbReference>
<name>A0A8K0EDF7_BRALA</name>
<feature type="domain" description="SRCR" evidence="19">
    <location>
        <begin position="128"/>
        <end position="237"/>
    </location>
</feature>
<evidence type="ECO:0000256" key="9">
    <source>
        <dbReference type="ARBA" id="ARBA00022737"/>
    </source>
</evidence>
<evidence type="ECO:0000256" key="6">
    <source>
        <dbReference type="ARBA" id="ARBA00022536"/>
    </source>
</evidence>
<keyword evidence="21" id="KW-1185">Reference proteome</keyword>
<evidence type="ECO:0000259" key="17">
    <source>
        <dbReference type="PROSITE" id="PS50026"/>
    </source>
</evidence>
<dbReference type="InterPro" id="IPR000152">
    <property type="entry name" value="EGF-type_Asp/Asn_hydroxyl_site"/>
</dbReference>
<evidence type="ECO:0000256" key="2">
    <source>
        <dbReference type="ARBA" id="ARBA00004613"/>
    </source>
</evidence>
<evidence type="ECO:0000256" key="4">
    <source>
        <dbReference type="ARBA" id="ARBA00022514"/>
    </source>
</evidence>
<evidence type="ECO:0000256" key="3">
    <source>
        <dbReference type="ARBA" id="ARBA00008670"/>
    </source>
</evidence>
<dbReference type="Proteomes" id="UP000838412">
    <property type="component" value="Chromosome 17"/>
</dbReference>
<dbReference type="SUPFAM" id="SSF49842">
    <property type="entry name" value="TNF-like"/>
    <property type="match status" value="1"/>
</dbReference>
<dbReference type="OrthoDB" id="536948at2759"/>
<dbReference type="InterPro" id="IPR018097">
    <property type="entry name" value="EGF_Ca-bd_CS"/>
</dbReference>
<dbReference type="Gene3D" id="2.10.25.10">
    <property type="entry name" value="Laminin"/>
    <property type="match status" value="1"/>
</dbReference>
<keyword evidence="9" id="KW-0677">Repeat</keyword>
<dbReference type="InterPro" id="IPR000742">
    <property type="entry name" value="EGF"/>
</dbReference>
<dbReference type="SUPFAM" id="SSF56487">
    <property type="entry name" value="SRCR-like"/>
    <property type="match status" value="1"/>
</dbReference>
<dbReference type="PROSITE" id="PS00010">
    <property type="entry name" value="ASX_HYDROXYL"/>
    <property type="match status" value="1"/>
</dbReference>
<evidence type="ECO:0000256" key="5">
    <source>
        <dbReference type="ARBA" id="ARBA00022525"/>
    </source>
</evidence>
<dbReference type="PRINTS" id="PR00258">
    <property type="entry name" value="SPERACTRCPTR"/>
</dbReference>
<evidence type="ECO:0000256" key="14">
    <source>
        <dbReference type="PROSITE-ProRule" id="PRU00076"/>
    </source>
</evidence>
<dbReference type="PANTHER" id="PTHR15151:SF24">
    <property type="entry name" value="A PROLIFERATION-INDUCING LIGAND-LIKE PROTEIN-RELATED"/>
    <property type="match status" value="1"/>
</dbReference>
<feature type="disulfide bond" evidence="14">
    <location>
        <begin position="264"/>
        <end position="273"/>
    </location>
</feature>
<keyword evidence="13" id="KW-0325">Glycoprotein</keyword>
<keyword evidence="12 15" id="KW-1015">Disulfide bond</keyword>
<dbReference type="FunFam" id="3.10.250.10:FF:000016">
    <property type="entry name" value="Scavenger receptor cysteine-rich protein type 12"/>
    <property type="match status" value="1"/>
</dbReference>
<dbReference type="CDD" id="cd00054">
    <property type="entry name" value="EGF_CA"/>
    <property type="match status" value="1"/>
</dbReference>
<evidence type="ECO:0000256" key="12">
    <source>
        <dbReference type="ARBA" id="ARBA00023157"/>
    </source>
</evidence>
<dbReference type="SUPFAM" id="SSF57196">
    <property type="entry name" value="EGF/Laminin"/>
    <property type="match status" value="1"/>
</dbReference>
<feature type="domain" description="EGF-like" evidence="17">
    <location>
        <begin position="238"/>
        <end position="274"/>
    </location>
</feature>
<dbReference type="Pfam" id="PF00530">
    <property type="entry name" value="SRCR"/>
    <property type="match status" value="1"/>
</dbReference>
<feature type="domain" description="THD" evidence="18">
    <location>
        <begin position="292"/>
        <end position="427"/>
    </location>
</feature>
<evidence type="ECO:0000256" key="1">
    <source>
        <dbReference type="ARBA" id="ARBA00004167"/>
    </source>
</evidence>
<keyword evidence="5" id="KW-0964">Secreted</keyword>
<dbReference type="Pfam" id="PF00229">
    <property type="entry name" value="TNF"/>
    <property type="match status" value="1"/>
</dbReference>
<dbReference type="Gene3D" id="3.10.250.10">
    <property type="entry name" value="SRCR-like domain"/>
    <property type="match status" value="1"/>
</dbReference>
<dbReference type="Pfam" id="PF00008">
    <property type="entry name" value="EGF"/>
    <property type="match status" value="1"/>
</dbReference>
<evidence type="ECO:0000256" key="8">
    <source>
        <dbReference type="ARBA" id="ARBA00022729"/>
    </source>
</evidence>